<reference evidence="1 2" key="1">
    <citation type="journal article" date="2012" name="Genome Biol.">
        <title>Genome and low-iron response of an oceanic diatom adapted to chronic iron limitation.</title>
        <authorList>
            <person name="Lommer M."/>
            <person name="Specht M."/>
            <person name="Roy A.S."/>
            <person name="Kraemer L."/>
            <person name="Andreson R."/>
            <person name="Gutowska M.A."/>
            <person name="Wolf J."/>
            <person name="Bergner S.V."/>
            <person name="Schilhabel M.B."/>
            <person name="Klostermeier U.C."/>
            <person name="Beiko R.G."/>
            <person name="Rosenstiel P."/>
            <person name="Hippler M."/>
            <person name="Laroche J."/>
        </authorList>
    </citation>
    <scope>NUCLEOTIDE SEQUENCE [LARGE SCALE GENOMIC DNA]</scope>
    <source>
        <strain evidence="1 2">CCMP1005</strain>
    </source>
</reference>
<dbReference type="EMBL" id="AGNL01001252">
    <property type="protein sequence ID" value="EJK77147.1"/>
    <property type="molecule type" value="Genomic_DNA"/>
</dbReference>
<keyword evidence="2" id="KW-1185">Reference proteome</keyword>
<dbReference type="AlphaFoldDB" id="K0TR43"/>
<gene>
    <name evidence="1" type="ORF">THAOC_01039</name>
</gene>
<proteinExistence type="predicted"/>
<evidence type="ECO:0000313" key="2">
    <source>
        <dbReference type="Proteomes" id="UP000266841"/>
    </source>
</evidence>
<comment type="caution">
    <text evidence="1">The sequence shown here is derived from an EMBL/GenBank/DDBJ whole genome shotgun (WGS) entry which is preliminary data.</text>
</comment>
<dbReference type="Proteomes" id="UP000266841">
    <property type="component" value="Unassembled WGS sequence"/>
</dbReference>
<sequence length="98" mass="10119">MLLPTCSHQAGILDLLDNIATLTASGFSSVRHGGLFAICRSGVRDGGVLPITADIGVLAAVVETSLFAIGGRDIKATQATTRLVRIVPQLVIGYTGEV</sequence>
<accession>K0TR43</accession>
<organism evidence="1 2">
    <name type="scientific">Thalassiosira oceanica</name>
    <name type="common">Marine diatom</name>
    <dbReference type="NCBI Taxonomy" id="159749"/>
    <lineage>
        <taxon>Eukaryota</taxon>
        <taxon>Sar</taxon>
        <taxon>Stramenopiles</taxon>
        <taxon>Ochrophyta</taxon>
        <taxon>Bacillariophyta</taxon>
        <taxon>Coscinodiscophyceae</taxon>
        <taxon>Thalassiosirophycidae</taxon>
        <taxon>Thalassiosirales</taxon>
        <taxon>Thalassiosiraceae</taxon>
        <taxon>Thalassiosira</taxon>
    </lineage>
</organism>
<name>K0TR43_THAOC</name>
<evidence type="ECO:0000313" key="1">
    <source>
        <dbReference type="EMBL" id="EJK77147.1"/>
    </source>
</evidence>
<protein>
    <submittedName>
        <fullName evidence="1">Uncharacterized protein</fullName>
    </submittedName>
</protein>